<evidence type="ECO:0000313" key="11">
    <source>
        <dbReference type="Proteomes" id="UP000199183"/>
    </source>
</evidence>
<dbReference type="InterPro" id="IPR010619">
    <property type="entry name" value="ThrE-like_N"/>
</dbReference>
<feature type="domain" description="Threonine/Serine exporter ThrE" evidence="9">
    <location>
        <begin position="323"/>
        <end position="443"/>
    </location>
</feature>
<dbReference type="Proteomes" id="UP000199183">
    <property type="component" value="Unassembled WGS sequence"/>
</dbReference>
<feature type="transmembrane region" description="Helical" evidence="7">
    <location>
        <begin position="163"/>
        <end position="190"/>
    </location>
</feature>
<comment type="subcellular location">
    <subcellularLocation>
        <location evidence="1">Cell membrane</location>
        <topology evidence="1">Multi-pass membrane protein</topology>
    </subcellularLocation>
</comment>
<keyword evidence="2" id="KW-1003">Cell membrane</keyword>
<feature type="transmembrane region" description="Helical" evidence="7">
    <location>
        <begin position="202"/>
        <end position="221"/>
    </location>
</feature>
<dbReference type="InterPro" id="IPR024528">
    <property type="entry name" value="ThrE_2"/>
</dbReference>
<organism evidence="10 11">
    <name type="scientific">Paramicrobacterium humi</name>
    <dbReference type="NCBI Taxonomy" id="640635"/>
    <lineage>
        <taxon>Bacteria</taxon>
        <taxon>Bacillati</taxon>
        <taxon>Actinomycetota</taxon>
        <taxon>Actinomycetes</taxon>
        <taxon>Micrococcales</taxon>
        <taxon>Microbacteriaceae</taxon>
        <taxon>Paramicrobacterium</taxon>
    </lineage>
</organism>
<dbReference type="STRING" id="640635.SAMN04489806_0738"/>
<evidence type="ECO:0000259" key="8">
    <source>
        <dbReference type="Pfam" id="PF06738"/>
    </source>
</evidence>
<evidence type="ECO:0000259" key="9">
    <source>
        <dbReference type="Pfam" id="PF12821"/>
    </source>
</evidence>
<feature type="transmembrane region" description="Helical" evidence="7">
    <location>
        <begin position="314"/>
        <end position="334"/>
    </location>
</feature>
<evidence type="ECO:0000256" key="6">
    <source>
        <dbReference type="ARBA" id="ARBA00034125"/>
    </source>
</evidence>
<name>A0A1H4JKN0_9MICO</name>
<accession>A0A1H4JKN0</accession>
<dbReference type="GO" id="GO:0022857">
    <property type="term" value="F:transmembrane transporter activity"/>
    <property type="evidence" value="ECO:0007669"/>
    <property type="project" value="InterPro"/>
</dbReference>
<evidence type="ECO:0000313" key="10">
    <source>
        <dbReference type="EMBL" id="SEB46515.1"/>
    </source>
</evidence>
<feature type="transmembrane region" description="Helical" evidence="7">
    <location>
        <begin position="241"/>
        <end position="263"/>
    </location>
</feature>
<sequence>MRLRQHLIDLAGGWVRGAGMPTTRIALPGSDDAITQKHARSVIDLCLRMGEAMLATGASSADVVATVLRLSSSFGISGMHVDIAFTSITVSVHRGVDEDPISVVRVVRVRTTDYTRLQDVYRLIDDITSSDEPVDPDAARERLNRILVQPHPYRRWVMSLGKAVLAAGVVVMYDASIVLVLVAAGSAIVADVVTRRLEKWRVSAFFVQMAAAAVITAIAAALKWFSSLGLALPGADQPTVIVISGIMLLLSGIGLTAAARDAIDGYYITASARGLEVLMMTLGLAVGIFVTLGVALRLGSPITVGTSLGRTESIAAGMLGAGLIGIGFALTSYVRLIIAPLMGILAAVVFAVFFVVQPLAPEPGLAQGTAGVVAGVAAYLLYRWIKVPEAAMTMAGIIGLIPGLTVYRAIFTLMSNDHGLSSSLVEFVSALAIGIGLAAGTTIGGHVTRRAFGLDRAAQLSIRRTRGPR</sequence>
<reference evidence="10 11" key="1">
    <citation type="submission" date="2016-10" db="EMBL/GenBank/DDBJ databases">
        <authorList>
            <person name="de Groot N.N."/>
        </authorList>
    </citation>
    <scope>NUCLEOTIDE SEQUENCE [LARGE SCALE GENOMIC DNA]</scope>
    <source>
        <strain evidence="10 11">DSM 21799</strain>
    </source>
</reference>
<proteinExistence type="inferred from homology"/>
<gene>
    <name evidence="10" type="ORF">SAMN04489806_0738</name>
</gene>
<protein>
    <submittedName>
        <fullName evidence="10">Uncharacterized membrane protein YjjP, DUF1212 family</fullName>
    </submittedName>
</protein>
<evidence type="ECO:0000256" key="7">
    <source>
        <dbReference type="SAM" id="Phobius"/>
    </source>
</evidence>
<keyword evidence="11" id="KW-1185">Reference proteome</keyword>
<evidence type="ECO:0000256" key="5">
    <source>
        <dbReference type="ARBA" id="ARBA00023136"/>
    </source>
</evidence>
<dbReference type="AlphaFoldDB" id="A0A1H4JKN0"/>
<keyword evidence="4 7" id="KW-1133">Transmembrane helix</keyword>
<feature type="domain" description="Threonine/serine exporter-like N-terminal" evidence="8">
    <location>
        <begin position="44"/>
        <end position="293"/>
    </location>
</feature>
<keyword evidence="5 7" id="KW-0472">Membrane</keyword>
<dbReference type="EMBL" id="FNRY01000001">
    <property type="protein sequence ID" value="SEB46515.1"/>
    <property type="molecule type" value="Genomic_DNA"/>
</dbReference>
<dbReference type="InterPro" id="IPR050539">
    <property type="entry name" value="ThrE_Dicarb/AminoAcid_Exp"/>
</dbReference>
<evidence type="ECO:0000256" key="3">
    <source>
        <dbReference type="ARBA" id="ARBA00022692"/>
    </source>
</evidence>
<feature type="transmembrane region" description="Helical" evidence="7">
    <location>
        <begin position="365"/>
        <end position="382"/>
    </location>
</feature>
<comment type="similarity">
    <text evidence="6">Belongs to the ThrE exporter (TC 2.A.79) family.</text>
</comment>
<dbReference type="PANTHER" id="PTHR34390">
    <property type="entry name" value="UPF0442 PROTEIN YJJB-RELATED"/>
    <property type="match status" value="1"/>
</dbReference>
<evidence type="ECO:0000256" key="2">
    <source>
        <dbReference type="ARBA" id="ARBA00022475"/>
    </source>
</evidence>
<feature type="transmembrane region" description="Helical" evidence="7">
    <location>
        <begin position="275"/>
        <end position="294"/>
    </location>
</feature>
<keyword evidence="3 7" id="KW-0812">Transmembrane</keyword>
<feature type="transmembrane region" description="Helical" evidence="7">
    <location>
        <begin position="341"/>
        <end position="359"/>
    </location>
</feature>
<evidence type="ECO:0000256" key="4">
    <source>
        <dbReference type="ARBA" id="ARBA00022989"/>
    </source>
</evidence>
<feature type="transmembrane region" description="Helical" evidence="7">
    <location>
        <begin position="427"/>
        <end position="447"/>
    </location>
</feature>
<dbReference type="PANTHER" id="PTHR34390:SF2">
    <property type="entry name" value="SUCCINATE TRANSPORTER SUBUNIT YJJP-RELATED"/>
    <property type="match status" value="1"/>
</dbReference>
<dbReference type="Pfam" id="PF12821">
    <property type="entry name" value="ThrE_2"/>
    <property type="match status" value="1"/>
</dbReference>
<feature type="transmembrane region" description="Helical" evidence="7">
    <location>
        <begin position="394"/>
        <end position="415"/>
    </location>
</feature>
<evidence type="ECO:0000256" key="1">
    <source>
        <dbReference type="ARBA" id="ARBA00004651"/>
    </source>
</evidence>
<dbReference type="Pfam" id="PF06738">
    <property type="entry name" value="ThrE"/>
    <property type="match status" value="1"/>
</dbReference>
<dbReference type="GO" id="GO:0015744">
    <property type="term" value="P:succinate transport"/>
    <property type="evidence" value="ECO:0007669"/>
    <property type="project" value="TreeGrafter"/>
</dbReference>
<dbReference type="GO" id="GO:0005886">
    <property type="term" value="C:plasma membrane"/>
    <property type="evidence" value="ECO:0007669"/>
    <property type="project" value="UniProtKB-SubCell"/>
</dbReference>